<evidence type="ECO:0000256" key="1">
    <source>
        <dbReference type="SAM" id="MobiDB-lite"/>
    </source>
</evidence>
<reference evidence="3" key="2">
    <citation type="submission" date="2020-09" db="EMBL/GenBank/DDBJ databases">
        <authorList>
            <person name="Sun Q."/>
            <person name="Ohkuma M."/>
        </authorList>
    </citation>
    <scope>NUCLEOTIDE SEQUENCE</scope>
    <source>
        <strain evidence="3">JCM 4633</strain>
    </source>
</reference>
<keyword evidence="2" id="KW-1133">Transmembrane helix</keyword>
<organism evidence="3 4">
    <name type="scientific">Streptomyces cinnamoneus</name>
    <name type="common">Streptoverticillium cinnamoneum</name>
    <dbReference type="NCBI Taxonomy" id="53446"/>
    <lineage>
        <taxon>Bacteria</taxon>
        <taxon>Bacillati</taxon>
        <taxon>Actinomycetota</taxon>
        <taxon>Actinomycetes</taxon>
        <taxon>Kitasatosporales</taxon>
        <taxon>Streptomycetaceae</taxon>
        <taxon>Streptomyces</taxon>
        <taxon>Streptomyces cinnamoneus group</taxon>
    </lineage>
</organism>
<reference evidence="3" key="1">
    <citation type="journal article" date="2014" name="Int. J. Syst. Evol. Microbiol.">
        <title>Complete genome sequence of Corynebacterium casei LMG S-19264T (=DSM 44701T), isolated from a smear-ripened cheese.</title>
        <authorList>
            <consortium name="US DOE Joint Genome Institute (JGI-PGF)"/>
            <person name="Walter F."/>
            <person name="Albersmeier A."/>
            <person name="Kalinowski J."/>
            <person name="Ruckert C."/>
        </authorList>
    </citation>
    <scope>NUCLEOTIDE SEQUENCE</scope>
    <source>
        <strain evidence="3">JCM 4633</strain>
    </source>
</reference>
<proteinExistence type="predicted"/>
<sequence>MLLDWLTFEDEVRGLGERLSIVEAVKDLRELAAIDQAREYLSHVADSSVADNQPVRAPEVATPQSLAAHGPTPPGSAPDTRSLHAGGNPCFRVLEYGKGWPEYGYPCGGSATRCGVVTMKSAPASCDSAASQHDTQPAYVTLGRRLAIIGSVFFLPALVLLGFTDLVKQVSHDHCHEQGCTKPLMVAIHWSWRVMWLAGATGVVAALLPQRVAVLRFGLACLHLLLLITPFVILSGV</sequence>
<evidence type="ECO:0000313" key="4">
    <source>
        <dbReference type="Proteomes" id="UP000646244"/>
    </source>
</evidence>
<dbReference type="EMBL" id="BMVB01000039">
    <property type="protein sequence ID" value="GHC73376.1"/>
    <property type="molecule type" value="Genomic_DNA"/>
</dbReference>
<dbReference type="Proteomes" id="UP000646244">
    <property type="component" value="Unassembled WGS sequence"/>
</dbReference>
<feature type="transmembrane region" description="Helical" evidence="2">
    <location>
        <begin position="146"/>
        <end position="164"/>
    </location>
</feature>
<comment type="caution">
    <text evidence="3">The sequence shown here is derived from an EMBL/GenBank/DDBJ whole genome shotgun (WGS) entry which is preliminary data.</text>
</comment>
<keyword evidence="2" id="KW-0472">Membrane</keyword>
<accession>A0A918U073</accession>
<feature type="transmembrane region" description="Helical" evidence="2">
    <location>
        <begin position="215"/>
        <end position="234"/>
    </location>
</feature>
<protein>
    <submittedName>
        <fullName evidence="3">Uncharacterized protein</fullName>
    </submittedName>
</protein>
<feature type="region of interest" description="Disordered" evidence="1">
    <location>
        <begin position="60"/>
        <end position="82"/>
    </location>
</feature>
<gene>
    <name evidence="3" type="ORF">GCM10010507_60790</name>
</gene>
<keyword evidence="2" id="KW-0812">Transmembrane</keyword>
<dbReference type="AlphaFoldDB" id="A0A918U073"/>
<evidence type="ECO:0000256" key="2">
    <source>
        <dbReference type="SAM" id="Phobius"/>
    </source>
</evidence>
<feature type="transmembrane region" description="Helical" evidence="2">
    <location>
        <begin position="190"/>
        <end position="208"/>
    </location>
</feature>
<evidence type="ECO:0000313" key="3">
    <source>
        <dbReference type="EMBL" id="GHC73376.1"/>
    </source>
</evidence>
<name>A0A918U073_STRCJ</name>